<dbReference type="EMBL" id="WIBF01000007">
    <property type="protein sequence ID" value="MQQ09312.1"/>
    <property type="molecule type" value="Genomic_DNA"/>
</dbReference>
<dbReference type="RefSeq" id="WP_153216252.1">
    <property type="nucleotide sequence ID" value="NZ_WIBF01000007.1"/>
</dbReference>
<dbReference type="InterPro" id="IPR037221">
    <property type="entry name" value="H-type_lectin_dom_sf"/>
</dbReference>
<proteinExistence type="predicted"/>
<organism evidence="2 3">
    <name type="scientific">Tritonibacter litoralis</name>
    <dbReference type="NCBI Taxonomy" id="2662264"/>
    <lineage>
        <taxon>Bacteria</taxon>
        <taxon>Pseudomonadati</taxon>
        <taxon>Pseudomonadota</taxon>
        <taxon>Alphaproteobacteria</taxon>
        <taxon>Rhodobacterales</taxon>
        <taxon>Paracoccaceae</taxon>
        <taxon>Tritonibacter</taxon>
    </lineage>
</organism>
<gene>
    <name evidence="2" type="ORF">GFB49_12665</name>
</gene>
<protein>
    <recommendedName>
        <fullName evidence="1">H-type lectin domain-containing protein</fullName>
    </recommendedName>
</protein>
<name>A0A843YJ80_9RHOB</name>
<dbReference type="GO" id="GO:0009986">
    <property type="term" value="C:cell surface"/>
    <property type="evidence" value="ECO:0007669"/>
    <property type="project" value="TreeGrafter"/>
</dbReference>
<dbReference type="GO" id="GO:0098636">
    <property type="term" value="C:protein complex involved in cell adhesion"/>
    <property type="evidence" value="ECO:0007669"/>
    <property type="project" value="TreeGrafter"/>
</dbReference>
<keyword evidence="3" id="KW-1185">Reference proteome</keyword>
<sequence length="116" mass="13209">MQRLRNPRTGVEQGEEQIFSEFESGGTMWTGTGNRERRKPVLFSEVYAQPPAVQVTVSLWDMDTSAAIRAEIRAENITTVGFDIVFRTWSDSRIARLRASWIAIGDLPFADDWDVE</sequence>
<dbReference type="GO" id="GO:0098609">
    <property type="term" value="P:cell-cell adhesion"/>
    <property type="evidence" value="ECO:0007669"/>
    <property type="project" value="TreeGrafter"/>
</dbReference>
<evidence type="ECO:0000259" key="1">
    <source>
        <dbReference type="Pfam" id="PF09458"/>
    </source>
</evidence>
<dbReference type="PANTHER" id="PTHR46938:SF1">
    <property type="entry name" value="DISCOIDIN-1 SUBUNIT A-RELATED"/>
    <property type="match status" value="1"/>
</dbReference>
<reference evidence="2 3" key="1">
    <citation type="submission" date="2019-10" db="EMBL/GenBank/DDBJ databases">
        <title>Epibacterium sp. nov., isolated from seawater.</title>
        <authorList>
            <person name="Zhang X."/>
            <person name="Li N."/>
        </authorList>
    </citation>
    <scope>NUCLEOTIDE SEQUENCE [LARGE SCALE GENOMIC DNA]</scope>
    <source>
        <strain evidence="2 3">SM1979</strain>
    </source>
</reference>
<dbReference type="InterPro" id="IPR019019">
    <property type="entry name" value="H-type_lectin_domain"/>
</dbReference>
<dbReference type="InterPro" id="IPR052487">
    <property type="entry name" value="Galactose-binding_lectin"/>
</dbReference>
<feature type="domain" description="H-type lectin" evidence="1">
    <location>
        <begin position="39"/>
        <end position="104"/>
    </location>
</feature>
<dbReference type="PANTHER" id="PTHR46938">
    <property type="entry name" value="DISCOIDIN-1 SUBUNIT A-RELATED-RELATED"/>
    <property type="match status" value="1"/>
</dbReference>
<dbReference type="Pfam" id="PF09458">
    <property type="entry name" value="H_lectin"/>
    <property type="match status" value="1"/>
</dbReference>
<dbReference type="GO" id="GO:0070492">
    <property type="term" value="F:oligosaccharide binding"/>
    <property type="evidence" value="ECO:0007669"/>
    <property type="project" value="TreeGrafter"/>
</dbReference>
<dbReference type="GO" id="GO:0045335">
    <property type="term" value="C:phagocytic vesicle"/>
    <property type="evidence" value="ECO:0007669"/>
    <property type="project" value="TreeGrafter"/>
</dbReference>
<dbReference type="GO" id="GO:0046871">
    <property type="term" value="F:N-acetylgalactosamine binding"/>
    <property type="evidence" value="ECO:0007669"/>
    <property type="project" value="TreeGrafter"/>
</dbReference>
<dbReference type="Gene3D" id="2.60.40.2080">
    <property type="match status" value="1"/>
</dbReference>
<evidence type="ECO:0000313" key="2">
    <source>
        <dbReference type="EMBL" id="MQQ09312.1"/>
    </source>
</evidence>
<evidence type="ECO:0000313" key="3">
    <source>
        <dbReference type="Proteomes" id="UP000444174"/>
    </source>
</evidence>
<comment type="caution">
    <text evidence="2">The sequence shown here is derived from an EMBL/GenBank/DDBJ whole genome shotgun (WGS) entry which is preliminary data.</text>
</comment>
<accession>A0A843YJ80</accession>
<dbReference type="Proteomes" id="UP000444174">
    <property type="component" value="Unassembled WGS sequence"/>
</dbReference>
<dbReference type="GO" id="GO:0030247">
    <property type="term" value="F:polysaccharide binding"/>
    <property type="evidence" value="ECO:0007669"/>
    <property type="project" value="TreeGrafter"/>
</dbReference>
<dbReference type="SUPFAM" id="SSF141086">
    <property type="entry name" value="Agglutinin HPA-like"/>
    <property type="match status" value="1"/>
</dbReference>
<dbReference type="AlphaFoldDB" id="A0A843YJ80"/>